<evidence type="ECO:0000256" key="7">
    <source>
        <dbReference type="ARBA" id="ARBA00023211"/>
    </source>
</evidence>
<evidence type="ECO:0000256" key="1">
    <source>
        <dbReference type="ARBA" id="ARBA00001936"/>
    </source>
</evidence>
<comment type="cofactor">
    <cofactor evidence="1">
        <name>Mn(2+)</name>
        <dbReference type="ChEBI" id="CHEBI:29035"/>
    </cofactor>
</comment>
<dbReference type="InterPro" id="IPR005995">
    <property type="entry name" value="Pgm_bpd_ind"/>
</dbReference>
<keyword evidence="8" id="KW-0413">Isomerase</keyword>
<evidence type="ECO:0000313" key="10">
    <source>
        <dbReference type="EMBL" id="EQD44741.1"/>
    </source>
</evidence>
<dbReference type="FunFam" id="3.40.1450.10:FF:000002">
    <property type="entry name" value="2,3-bisphosphoglycerate-independent phosphoglycerate mutase"/>
    <property type="match status" value="1"/>
</dbReference>
<evidence type="ECO:0000259" key="9">
    <source>
        <dbReference type="Pfam" id="PF06415"/>
    </source>
</evidence>
<dbReference type="GO" id="GO:0006007">
    <property type="term" value="P:glucose catabolic process"/>
    <property type="evidence" value="ECO:0007669"/>
    <property type="project" value="InterPro"/>
</dbReference>
<dbReference type="GO" id="GO:0006096">
    <property type="term" value="P:glycolytic process"/>
    <property type="evidence" value="ECO:0007669"/>
    <property type="project" value="UniProtKB-UniPathway"/>
</dbReference>
<keyword evidence="6" id="KW-0324">Glycolysis</keyword>
<organism evidence="10">
    <name type="scientific">mine drainage metagenome</name>
    <dbReference type="NCBI Taxonomy" id="410659"/>
    <lineage>
        <taxon>unclassified sequences</taxon>
        <taxon>metagenomes</taxon>
        <taxon>ecological metagenomes</taxon>
    </lineage>
</organism>
<dbReference type="PANTHER" id="PTHR31637">
    <property type="entry name" value="2,3-BISPHOSPHOGLYCERATE-INDEPENDENT PHOSPHOGLYCERATE MUTASE"/>
    <property type="match status" value="1"/>
</dbReference>
<name>T0Z9V5_9ZZZZ</name>
<dbReference type="AlphaFoldDB" id="T0Z9V5"/>
<reference evidence="10" key="1">
    <citation type="submission" date="2013-08" db="EMBL/GenBank/DDBJ databases">
        <authorList>
            <person name="Mendez C."/>
            <person name="Richter M."/>
            <person name="Ferrer M."/>
            <person name="Sanchez J."/>
        </authorList>
    </citation>
    <scope>NUCLEOTIDE SEQUENCE</scope>
</reference>
<evidence type="ECO:0000256" key="2">
    <source>
        <dbReference type="ARBA" id="ARBA00004798"/>
    </source>
</evidence>
<accession>T0Z9V5</accession>
<reference evidence="10" key="2">
    <citation type="journal article" date="2014" name="ISME J.">
        <title>Microbial stratification in low pH oxic and suboxic macroscopic growths along an acid mine drainage.</title>
        <authorList>
            <person name="Mendez-Garcia C."/>
            <person name="Mesa V."/>
            <person name="Sprenger R.R."/>
            <person name="Richter M."/>
            <person name="Diez M.S."/>
            <person name="Solano J."/>
            <person name="Bargiela R."/>
            <person name="Golyshina O.V."/>
            <person name="Manteca A."/>
            <person name="Ramos J.L."/>
            <person name="Gallego J.R."/>
            <person name="Llorente I."/>
            <person name="Martins Dos Santos V.A."/>
            <person name="Jensen O.N."/>
            <person name="Pelaez A.I."/>
            <person name="Sanchez J."/>
            <person name="Ferrer M."/>
        </authorList>
    </citation>
    <scope>NUCLEOTIDE SEQUENCE</scope>
</reference>
<dbReference type="UniPathway" id="UPA00109">
    <property type="reaction ID" value="UER00186"/>
</dbReference>
<comment type="pathway">
    <text evidence="2">Carbohydrate degradation; glycolysis; pyruvate from D-glyceraldehyde 3-phosphate: step 3/5.</text>
</comment>
<dbReference type="EMBL" id="AUZY01008823">
    <property type="protein sequence ID" value="EQD44741.1"/>
    <property type="molecule type" value="Genomic_DNA"/>
</dbReference>
<evidence type="ECO:0000256" key="3">
    <source>
        <dbReference type="ARBA" id="ARBA00008819"/>
    </source>
</evidence>
<dbReference type="PANTHER" id="PTHR31637:SF0">
    <property type="entry name" value="2,3-BISPHOSPHOGLYCERATE-INDEPENDENT PHOSPHOGLYCERATE MUTASE"/>
    <property type="match status" value="1"/>
</dbReference>
<dbReference type="SUPFAM" id="SSF64158">
    <property type="entry name" value="2,3-Bisphosphoglycerate-independent phosphoglycerate mutase, substrate-binding domain"/>
    <property type="match status" value="1"/>
</dbReference>
<dbReference type="GO" id="GO:0005829">
    <property type="term" value="C:cytosol"/>
    <property type="evidence" value="ECO:0007669"/>
    <property type="project" value="TreeGrafter"/>
</dbReference>
<feature type="non-terminal residue" evidence="10">
    <location>
        <position position="1"/>
    </location>
</feature>
<comment type="caution">
    <text evidence="10">The sequence shown here is derived from an EMBL/GenBank/DDBJ whole genome shotgun (WGS) entry which is preliminary data.</text>
</comment>
<dbReference type="GO" id="GO:0030145">
    <property type="term" value="F:manganese ion binding"/>
    <property type="evidence" value="ECO:0007669"/>
    <property type="project" value="InterPro"/>
</dbReference>
<protein>
    <recommendedName>
        <fullName evidence="4">phosphoglycerate mutase (2,3-diphosphoglycerate-independent)</fullName>
        <ecNumber evidence="4">5.4.2.12</ecNumber>
    </recommendedName>
</protein>
<dbReference type="GO" id="GO:0004619">
    <property type="term" value="F:phosphoglycerate mutase activity"/>
    <property type="evidence" value="ECO:0007669"/>
    <property type="project" value="UniProtKB-EC"/>
</dbReference>
<dbReference type="Gene3D" id="3.40.1450.10">
    <property type="entry name" value="BPG-independent phosphoglycerate mutase, domain B"/>
    <property type="match status" value="1"/>
</dbReference>
<keyword evidence="5" id="KW-0479">Metal-binding</keyword>
<evidence type="ECO:0000256" key="8">
    <source>
        <dbReference type="ARBA" id="ARBA00023235"/>
    </source>
</evidence>
<proteinExistence type="inferred from homology"/>
<evidence type="ECO:0000256" key="4">
    <source>
        <dbReference type="ARBA" id="ARBA00012026"/>
    </source>
</evidence>
<dbReference type="InterPro" id="IPR011258">
    <property type="entry name" value="BPG-indep_PGM_N"/>
</dbReference>
<comment type="similarity">
    <text evidence="3">Belongs to the BPG-independent phosphoglycerate mutase family.</text>
</comment>
<sequence length="238" mass="26233">EVGHLTIGAGRVVLQDLTRIDAAIADGSFFDNQVLTAAVDLARARGTRLHLLGLISPGGVHSHQKHLLALCEMARRRGLERVAVHAFTDGRDTPPSSGAGFLEWLNERLSAIGVGRVVSVSGRYYAMDRDRRWDRLERAFRTLQGRPELRRADAVQYLEESYAGGTTDEFILPASIAAEGDEVVGIAAGDVVIHFNFRPDRGRELCHALADANFDEFDRGDLPHDLDLVTFTDFDDLL</sequence>
<dbReference type="EC" id="5.4.2.12" evidence="4"/>
<evidence type="ECO:0000256" key="6">
    <source>
        <dbReference type="ARBA" id="ARBA00023152"/>
    </source>
</evidence>
<feature type="domain" description="BPG-independent PGAM N-terminal" evidence="9">
    <location>
        <begin position="20"/>
        <end position="235"/>
    </location>
</feature>
<feature type="non-terminal residue" evidence="10">
    <location>
        <position position="238"/>
    </location>
</feature>
<evidence type="ECO:0000256" key="5">
    <source>
        <dbReference type="ARBA" id="ARBA00022723"/>
    </source>
</evidence>
<dbReference type="Pfam" id="PF06415">
    <property type="entry name" value="iPGM_N"/>
    <property type="match status" value="1"/>
</dbReference>
<dbReference type="InterPro" id="IPR036646">
    <property type="entry name" value="PGAM_B_sf"/>
</dbReference>
<gene>
    <name evidence="10" type="ORF">B1B_13401</name>
</gene>
<keyword evidence="7" id="KW-0464">Manganese</keyword>